<dbReference type="AlphaFoldDB" id="A0AAD4J7I8"/>
<gene>
    <name evidence="1" type="ORF">C2S53_013116</name>
</gene>
<dbReference type="PANTHER" id="PTHR36595:SF1">
    <property type="entry name" value="TRANSMEMBRANE PROTEIN"/>
    <property type="match status" value="1"/>
</dbReference>
<organism evidence="1 2">
    <name type="scientific">Perilla frutescens var. hirtella</name>
    <name type="common">Perilla citriodora</name>
    <name type="synonym">Perilla setoyensis</name>
    <dbReference type="NCBI Taxonomy" id="608512"/>
    <lineage>
        <taxon>Eukaryota</taxon>
        <taxon>Viridiplantae</taxon>
        <taxon>Streptophyta</taxon>
        <taxon>Embryophyta</taxon>
        <taxon>Tracheophyta</taxon>
        <taxon>Spermatophyta</taxon>
        <taxon>Magnoliopsida</taxon>
        <taxon>eudicotyledons</taxon>
        <taxon>Gunneridae</taxon>
        <taxon>Pentapetalae</taxon>
        <taxon>asterids</taxon>
        <taxon>lamiids</taxon>
        <taxon>Lamiales</taxon>
        <taxon>Lamiaceae</taxon>
        <taxon>Nepetoideae</taxon>
        <taxon>Elsholtzieae</taxon>
        <taxon>Perilla</taxon>
    </lineage>
</organism>
<dbReference type="PANTHER" id="PTHR36595">
    <property type="entry name" value="TRANSMEMBRANE PROTEIN"/>
    <property type="match status" value="1"/>
</dbReference>
<evidence type="ECO:0000313" key="2">
    <source>
        <dbReference type="Proteomes" id="UP001190926"/>
    </source>
</evidence>
<dbReference type="EMBL" id="SDAM02000124">
    <property type="protein sequence ID" value="KAH6828394.1"/>
    <property type="molecule type" value="Genomic_DNA"/>
</dbReference>
<keyword evidence="2" id="KW-1185">Reference proteome</keyword>
<proteinExistence type="predicted"/>
<protein>
    <submittedName>
        <fullName evidence="1">Uncharacterized protein</fullName>
    </submittedName>
</protein>
<name>A0AAD4J7I8_PERFH</name>
<evidence type="ECO:0000313" key="1">
    <source>
        <dbReference type="EMBL" id="KAH6828394.1"/>
    </source>
</evidence>
<dbReference type="Proteomes" id="UP001190926">
    <property type="component" value="Unassembled WGS sequence"/>
</dbReference>
<comment type="caution">
    <text evidence="1">The sequence shown here is derived from an EMBL/GenBank/DDBJ whole genome shotgun (WGS) entry which is preliminary data.</text>
</comment>
<sequence>MLVPMIEMMSLAASNSLAVFFFCNLIIAFLLICNATSHSDGVMKPRNESNADNLNNSLAVEANGFIATAPPSNGKESSVMTVSIDMVTIEEDDDDDDDELKKRVEDFIEKINRGEPAVTARGCVSILD</sequence>
<accession>A0AAD4J7I8</accession>
<reference evidence="1 2" key="1">
    <citation type="journal article" date="2021" name="Nat. Commun.">
        <title>Incipient diploidization of the medicinal plant Perilla within 10,000 years.</title>
        <authorList>
            <person name="Zhang Y."/>
            <person name="Shen Q."/>
            <person name="Leng L."/>
            <person name="Zhang D."/>
            <person name="Chen S."/>
            <person name="Shi Y."/>
            <person name="Ning Z."/>
            <person name="Chen S."/>
        </authorList>
    </citation>
    <scope>NUCLEOTIDE SEQUENCE [LARGE SCALE GENOMIC DNA]</scope>
    <source>
        <strain evidence="2">cv. PC099</strain>
    </source>
</reference>